<evidence type="ECO:0000313" key="5">
    <source>
        <dbReference type="EMBL" id="TDX89907.1"/>
    </source>
</evidence>
<dbReference type="Pfam" id="PF18962">
    <property type="entry name" value="Por_Secre_tail"/>
    <property type="match status" value="1"/>
</dbReference>
<organism evidence="4 6">
    <name type="scientific">Chryseobacterium daecheongense</name>
    <dbReference type="NCBI Taxonomy" id="192389"/>
    <lineage>
        <taxon>Bacteria</taxon>
        <taxon>Pseudomonadati</taxon>
        <taxon>Bacteroidota</taxon>
        <taxon>Flavobacteriia</taxon>
        <taxon>Flavobacteriales</taxon>
        <taxon>Weeksellaceae</taxon>
        <taxon>Chryseobacterium group</taxon>
        <taxon>Chryseobacterium</taxon>
    </lineage>
</organism>
<dbReference type="Proteomes" id="UP000295709">
    <property type="component" value="Unassembled WGS sequence"/>
</dbReference>
<dbReference type="Gene3D" id="2.60.40.10">
    <property type="entry name" value="Immunoglobulins"/>
    <property type="match status" value="1"/>
</dbReference>
<dbReference type="RefSeq" id="WP_123264276.1">
    <property type="nucleotide sequence ID" value="NZ_RJTX01000004.1"/>
</dbReference>
<reference evidence="5 7" key="2">
    <citation type="submission" date="2019-03" db="EMBL/GenBank/DDBJ databases">
        <title>Genomic Encyclopedia of Archaeal and Bacterial Type Strains, Phase II (KMG-II): from individual species to whole genera.</title>
        <authorList>
            <person name="Goeker M."/>
        </authorList>
    </citation>
    <scope>NUCLEOTIDE SEQUENCE [LARGE SCALE GENOMIC DNA]</scope>
    <source>
        <strain evidence="5 7">DSM 15235</strain>
    </source>
</reference>
<protein>
    <submittedName>
        <fullName evidence="5">Secreted protein (Por secretion system target)</fullName>
    </submittedName>
    <submittedName>
        <fullName evidence="4">T9SS C-terminal target domain-containing protein</fullName>
    </submittedName>
</protein>
<dbReference type="AlphaFoldDB" id="A0A3N0VUT0"/>
<proteinExistence type="predicted"/>
<evidence type="ECO:0000313" key="6">
    <source>
        <dbReference type="Proteomes" id="UP000269375"/>
    </source>
</evidence>
<dbReference type="Proteomes" id="UP000269375">
    <property type="component" value="Unassembled WGS sequence"/>
</dbReference>
<evidence type="ECO:0000256" key="2">
    <source>
        <dbReference type="SAM" id="SignalP"/>
    </source>
</evidence>
<evidence type="ECO:0000313" key="7">
    <source>
        <dbReference type="Proteomes" id="UP000295709"/>
    </source>
</evidence>
<dbReference type="InterPro" id="IPR044023">
    <property type="entry name" value="Ig_7"/>
</dbReference>
<dbReference type="EMBL" id="RJTX01000004">
    <property type="protein sequence ID" value="ROH96270.1"/>
    <property type="molecule type" value="Genomic_DNA"/>
</dbReference>
<dbReference type="InterPro" id="IPR013783">
    <property type="entry name" value="Ig-like_fold"/>
</dbReference>
<dbReference type="Pfam" id="PF00041">
    <property type="entry name" value="fn3"/>
    <property type="match status" value="1"/>
</dbReference>
<dbReference type="NCBIfam" id="TIGR04183">
    <property type="entry name" value="Por_Secre_tail"/>
    <property type="match status" value="1"/>
</dbReference>
<evidence type="ECO:0000259" key="3">
    <source>
        <dbReference type="PROSITE" id="PS50853"/>
    </source>
</evidence>
<reference evidence="4 6" key="1">
    <citation type="submission" date="2018-11" db="EMBL/GenBank/DDBJ databases">
        <title>Proposal to divide the Flavobacteriaceae and reorganize its genera based on Amino Acid Identity values calculated from whole genome sequences.</title>
        <authorList>
            <person name="Nicholson A.C."/>
            <person name="Gulvik C.A."/>
            <person name="Whitney A.M."/>
            <person name="Humrighouse B.W."/>
            <person name="Bell M."/>
            <person name="Holmes B."/>
            <person name="Steigerwalt A."/>
            <person name="Villarma A."/>
            <person name="Sheth M."/>
            <person name="Batra D."/>
            <person name="Pryor J."/>
            <person name="Bernardet J.-F."/>
            <person name="Hugo C."/>
            <person name="Kampfer P."/>
            <person name="Newman J."/>
            <person name="Mcquiston J.R."/>
        </authorList>
    </citation>
    <scope>NUCLEOTIDE SEQUENCE [LARGE SCALE GENOMIC DNA]</scope>
    <source>
        <strain evidence="4 6">DSM 15235</strain>
    </source>
</reference>
<dbReference type="EMBL" id="SOQW01000006">
    <property type="protein sequence ID" value="TDX89907.1"/>
    <property type="molecule type" value="Genomic_DNA"/>
</dbReference>
<feature type="signal peptide" evidence="2">
    <location>
        <begin position="1"/>
        <end position="37"/>
    </location>
</feature>
<comment type="caution">
    <text evidence="4">The sequence shown here is derived from an EMBL/GenBank/DDBJ whole genome shotgun (WGS) entry which is preliminary data.</text>
</comment>
<dbReference type="InterPro" id="IPR036116">
    <property type="entry name" value="FN3_sf"/>
</dbReference>
<name>A0A3N0VUT0_9FLAO</name>
<feature type="domain" description="Fibronectin type-III" evidence="3">
    <location>
        <begin position="280"/>
        <end position="375"/>
    </location>
</feature>
<dbReference type="PROSITE" id="PS50853">
    <property type="entry name" value="FN3"/>
    <property type="match status" value="1"/>
</dbReference>
<keyword evidence="1 2" id="KW-0732">Signal</keyword>
<feature type="chain" id="PRO_5018172291" evidence="2">
    <location>
        <begin position="38"/>
        <end position="690"/>
    </location>
</feature>
<dbReference type="InterPro" id="IPR003961">
    <property type="entry name" value="FN3_dom"/>
</dbReference>
<dbReference type="OrthoDB" id="881122at2"/>
<gene>
    <name evidence="5" type="ORF">BCF50_3622</name>
    <name evidence="4" type="ORF">EGI05_17375</name>
</gene>
<keyword evidence="7" id="KW-1185">Reference proteome</keyword>
<accession>A0A3N0VUT0</accession>
<evidence type="ECO:0000256" key="1">
    <source>
        <dbReference type="ARBA" id="ARBA00022729"/>
    </source>
</evidence>
<dbReference type="CDD" id="cd00063">
    <property type="entry name" value="FN3"/>
    <property type="match status" value="1"/>
</dbReference>
<sequence length="690" mass="72668">MKQLYNLNVFKNFRKRNLKTLALCSLLLSGSYSLVNAQAKAYAFAQSTGTFTTITGGTVLGTATANSGTASLYQVTPYDVTLPFNFNYNGKIYSSIKVSSNGYITFGTTAPSISNSTPISSTEAYEGTVSVFGKSLNTFANLGGITGDIRTDVVGTAPNREMVIQWTNFRPAYSTSSTSAYAFSFQIRLKETTNVIDMIYNSGAFAIGSTSVSGTVQIGLRGASSADYNNRLNASTLAFTSSTPGTANTSTQYTSTTSTSTAGMPPAGFTYTWTPPTCFAPTLTTGSSTPNSVTVNWAAPTPTPASYDVYYNTTNIAPTGTTTPTQNNITGTSATINSLSNTTTYYVWVRSNCGSGNYSEWSALPISVTTLCQPPNILSTTGATICPGATATLHATADAGATVKWYDAATNGNLVGTGNSFTTPVLSSTTNYYVSASNSGTANVGKAGIESNASGTGGGVTSYLEFTALSDFTLKTVDLYPYSATAGTAGTVTIELRTATGTPITSTTVNVTGYNTTAASAPQTVTLNFPITGGASYRLGVAAWTGVTNMFRDGSNLAYPYSLPGYVNITGTNLSTTYYYFFYNWQISTNCESSRQQVTATVDAATCLGTSETGAKENVKVHPNPFSEIINISKPELVRSAKIIDLSGKLIKTIDQPQSILRLQDLSAGLYILMLDMKDGTQQSVKIIKK</sequence>
<dbReference type="Pfam" id="PF19081">
    <property type="entry name" value="Ig_7"/>
    <property type="match status" value="1"/>
</dbReference>
<evidence type="ECO:0000313" key="4">
    <source>
        <dbReference type="EMBL" id="ROH96270.1"/>
    </source>
</evidence>
<dbReference type="SUPFAM" id="SSF49265">
    <property type="entry name" value="Fibronectin type III"/>
    <property type="match status" value="1"/>
</dbReference>
<dbReference type="InterPro" id="IPR026444">
    <property type="entry name" value="Secre_tail"/>
</dbReference>